<dbReference type="Proteomes" id="UP001529510">
    <property type="component" value="Unassembled WGS sequence"/>
</dbReference>
<accession>A0ABD0RCW0</accession>
<sequence length="55" mass="6653">MYPDLYFTEQPVKEAMKTFRQELVEVTNTIKNRNKKLNMPYWYLSPDRIPNSVTI</sequence>
<dbReference type="EMBL" id="JAMKFB020000004">
    <property type="protein sequence ID" value="KAL0195395.1"/>
    <property type="molecule type" value="Genomic_DNA"/>
</dbReference>
<proteinExistence type="predicted"/>
<evidence type="ECO:0000313" key="2">
    <source>
        <dbReference type="EMBL" id="KAL0195395.1"/>
    </source>
</evidence>
<dbReference type="InterPro" id="IPR013819">
    <property type="entry name" value="LipOase_C"/>
</dbReference>
<feature type="non-terminal residue" evidence="2">
    <location>
        <position position="1"/>
    </location>
</feature>
<comment type="caution">
    <text evidence="2">The sequence shown here is derived from an EMBL/GenBank/DDBJ whole genome shotgun (WGS) entry which is preliminary data.</text>
</comment>
<dbReference type="AlphaFoldDB" id="A0ABD0RCW0"/>
<dbReference type="PROSITE" id="PS51393">
    <property type="entry name" value="LIPOXYGENASE_3"/>
    <property type="match status" value="1"/>
</dbReference>
<keyword evidence="3" id="KW-1185">Reference proteome</keyword>
<feature type="domain" description="Lipoxygenase" evidence="1">
    <location>
        <begin position="1"/>
        <end position="55"/>
    </location>
</feature>
<dbReference type="InterPro" id="IPR036226">
    <property type="entry name" value="LipOase_C_sf"/>
</dbReference>
<evidence type="ECO:0000259" key="1">
    <source>
        <dbReference type="PROSITE" id="PS51393"/>
    </source>
</evidence>
<protein>
    <recommendedName>
        <fullName evidence="1">Lipoxygenase domain-containing protein</fullName>
    </recommendedName>
</protein>
<gene>
    <name evidence="2" type="ORF">M9458_008967</name>
</gene>
<name>A0ABD0RCW0_CIRMR</name>
<dbReference type="SUPFAM" id="SSF48484">
    <property type="entry name" value="Lipoxigenase"/>
    <property type="match status" value="1"/>
</dbReference>
<organism evidence="2 3">
    <name type="scientific">Cirrhinus mrigala</name>
    <name type="common">Mrigala</name>
    <dbReference type="NCBI Taxonomy" id="683832"/>
    <lineage>
        <taxon>Eukaryota</taxon>
        <taxon>Metazoa</taxon>
        <taxon>Chordata</taxon>
        <taxon>Craniata</taxon>
        <taxon>Vertebrata</taxon>
        <taxon>Euteleostomi</taxon>
        <taxon>Actinopterygii</taxon>
        <taxon>Neopterygii</taxon>
        <taxon>Teleostei</taxon>
        <taxon>Ostariophysi</taxon>
        <taxon>Cypriniformes</taxon>
        <taxon>Cyprinidae</taxon>
        <taxon>Labeoninae</taxon>
        <taxon>Labeonini</taxon>
        <taxon>Cirrhinus</taxon>
    </lineage>
</organism>
<dbReference type="Gene3D" id="1.20.245.10">
    <property type="entry name" value="Lipoxygenase-1, Domain 5"/>
    <property type="match status" value="1"/>
</dbReference>
<reference evidence="2 3" key="1">
    <citation type="submission" date="2024-05" db="EMBL/GenBank/DDBJ databases">
        <title>Genome sequencing and assembly of Indian major carp, Cirrhinus mrigala (Hamilton, 1822).</title>
        <authorList>
            <person name="Mohindra V."/>
            <person name="Chowdhury L.M."/>
            <person name="Lal K."/>
            <person name="Jena J.K."/>
        </authorList>
    </citation>
    <scope>NUCLEOTIDE SEQUENCE [LARGE SCALE GENOMIC DNA]</scope>
    <source>
        <strain evidence="2">CM1030</strain>
        <tissue evidence="2">Blood</tissue>
    </source>
</reference>
<evidence type="ECO:0000313" key="3">
    <source>
        <dbReference type="Proteomes" id="UP001529510"/>
    </source>
</evidence>